<reference evidence="1 2" key="1">
    <citation type="submission" date="2020-06" db="EMBL/GenBank/DDBJ databases">
        <authorList>
            <person name="Li R."/>
            <person name="Bekaert M."/>
        </authorList>
    </citation>
    <scope>NUCLEOTIDE SEQUENCE [LARGE SCALE GENOMIC DNA]</scope>
    <source>
        <strain evidence="2">wild</strain>
    </source>
</reference>
<dbReference type="EMBL" id="CACVKT020005297">
    <property type="protein sequence ID" value="CAC5394472.1"/>
    <property type="molecule type" value="Genomic_DNA"/>
</dbReference>
<gene>
    <name evidence="1" type="ORF">MCOR_29218</name>
</gene>
<proteinExistence type="predicted"/>
<sequence length="166" mass="18732">MSDNEELRKLALPFLRRCSFVEDIANCGVQIIANLYGGVQHESLDIICYRKFGNKVLLNLKVQTLPPTSAAAEQHCKRVLYQIIDWTEETNLNPLDLGWSITNDRLTPIKTTLPAAPDKLLNIIRCKCKTNCDTRTFVGVHVGNTVLRVPSYVLSANDKYVQKQKS</sequence>
<dbReference type="Proteomes" id="UP000507470">
    <property type="component" value="Unassembled WGS sequence"/>
</dbReference>
<accession>A0A6J8CGT0</accession>
<keyword evidence="2" id="KW-1185">Reference proteome</keyword>
<protein>
    <submittedName>
        <fullName evidence="1">Uncharacterized protein</fullName>
    </submittedName>
</protein>
<evidence type="ECO:0000313" key="2">
    <source>
        <dbReference type="Proteomes" id="UP000507470"/>
    </source>
</evidence>
<dbReference type="OrthoDB" id="6152749at2759"/>
<name>A0A6J8CGT0_MYTCO</name>
<evidence type="ECO:0000313" key="1">
    <source>
        <dbReference type="EMBL" id="CAC5394472.1"/>
    </source>
</evidence>
<organism evidence="1 2">
    <name type="scientific">Mytilus coruscus</name>
    <name type="common">Sea mussel</name>
    <dbReference type="NCBI Taxonomy" id="42192"/>
    <lineage>
        <taxon>Eukaryota</taxon>
        <taxon>Metazoa</taxon>
        <taxon>Spiralia</taxon>
        <taxon>Lophotrochozoa</taxon>
        <taxon>Mollusca</taxon>
        <taxon>Bivalvia</taxon>
        <taxon>Autobranchia</taxon>
        <taxon>Pteriomorphia</taxon>
        <taxon>Mytilida</taxon>
        <taxon>Mytiloidea</taxon>
        <taxon>Mytilidae</taxon>
        <taxon>Mytilinae</taxon>
        <taxon>Mytilus</taxon>
    </lineage>
</organism>
<dbReference type="AlphaFoldDB" id="A0A6J8CGT0"/>